<evidence type="ECO:0000256" key="1">
    <source>
        <dbReference type="SAM" id="MobiDB-lite"/>
    </source>
</evidence>
<evidence type="ECO:0000313" key="2">
    <source>
        <dbReference type="EMBL" id="GBP36604.1"/>
    </source>
</evidence>
<gene>
    <name evidence="2" type="ORF">EVAR_34351_1</name>
</gene>
<dbReference type="Gene3D" id="3.30.420.10">
    <property type="entry name" value="Ribonuclease H-like superfamily/Ribonuclease H"/>
    <property type="match status" value="1"/>
</dbReference>
<dbReference type="InterPro" id="IPR052709">
    <property type="entry name" value="Transposase-MT_Hybrid"/>
</dbReference>
<organism evidence="2 3">
    <name type="scientific">Eumeta variegata</name>
    <name type="common">Bagworm moth</name>
    <name type="synonym">Eumeta japonica</name>
    <dbReference type="NCBI Taxonomy" id="151549"/>
    <lineage>
        <taxon>Eukaryota</taxon>
        <taxon>Metazoa</taxon>
        <taxon>Ecdysozoa</taxon>
        <taxon>Arthropoda</taxon>
        <taxon>Hexapoda</taxon>
        <taxon>Insecta</taxon>
        <taxon>Pterygota</taxon>
        <taxon>Neoptera</taxon>
        <taxon>Endopterygota</taxon>
        <taxon>Lepidoptera</taxon>
        <taxon>Glossata</taxon>
        <taxon>Ditrysia</taxon>
        <taxon>Tineoidea</taxon>
        <taxon>Psychidae</taxon>
        <taxon>Oiketicinae</taxon>
        <taxon>Eumeta</taxon>
    </lineage>
</organism>
<dbReference type="EMBL" id="BGZK01000320">
    <property type="protein sequence ID" value="GBP36604.1"/>
    <property type="molecule type" value="Genomic_DNA"/>
</dbReference>
<feature type="region of interest" description="Disordered" evidence="1">
    <location>
        <begin position="290"/>
        <end position="320"/>
    </location>
</feature>
<dbReference type="GO" id="GO:0044547">
    <property type="term" value="F:DNA topoisomerase binding"/>
    <property type="evidence" value="ECO:0007669"/>
    <property type="project" value="TreeGrafter"/>
</dbReference>
<dbReference type="Proteomes" id="UP000299102">
    <property type="component" value="Unassembled WGS sequence"/>
</dbReference>
<comment type="caution">
    <text evidence="2">The sequence shown here is derived from an EMBL/GenBank/DDBJ whole genome shotgun (WGS) entry which is preliminary data.</text>
</comment>
<accession>A0A4C1VF78</accession>
<dbReference type="GO" id="GO:0046975">
    <property type="term" value="F:histone H3K36 methyltransferase activity"/>
    <property type="evidence" value="ECO:0007669"/>
    <property type="project" value="TreeGrafter"/>
</dbReference>
<dbReference type="GO" id="GO:0000793">
    <property type="term" value="C:condensed chromosome"/>
    <property type="evidence" value="ECO:0007669"/>
    <property type="project" value="TreeGrafter"/>
</dbReference>
<dbReference type="InterPro" id="IPR001888">
    <property type="entry name" value="Transposase_1"/>
</dbReference>
<dbReference type="GO" id="GO:0000014">
    <property type="term" value="F:single-stranded DNA endodeoxyribonuclease activity"/>
    <property type="evidence" value="ECO:0007669"/>
    <property type="project" value="TreeGrafter"/>
</dbReference>
<dbReference type="GO" id="GO:0000729">
    <property type="term" value="P:DNA double-strand break processing"/>
    <property type="evidence" value="ECO:0007669"/>
    <property type="project" value="TreeGrafter"/>
</dbReference>
<dbReference type="GO" id="GO:0044774">
    <property type="term" value="P:mitotic DNA integrity checkpoint signaling"/>
    <property type="evidence" value="ECO:0007669"/>
    <property type="project" value="TreeGrafter"/>
</dbReference>
<dbReference type="GO" id="GO:0031297">
    <property type="term" value="P:replication fork processing"/>
    <property type="evidence" value="ECO:0007669"/>
    <property type="project" value="TreeGrafter"/>
</dbReference>
<dbReference type="GO" id="GO:0015074">
    <property type="term" value="P:DNA integration"/>
    <property type="evidence" value="ECO:0007669"/>
    <property type="project" value="TreeGrafter"/>
</dbReference>
<keyword evidence="3" id="KW-1185">Reference proteome</keyword>
<dbReference type="GO" id="GO:0035861">
    <property type="term" value="C:site of double-strand break"/>
    <property type="evidence" value="ECO:0007669"/>
    <property type="project" value="TreeGrafter"/>
</dbReference>
<dbReference type="PANTHER" id="PTHR46060">
    <property type="entry name" value="MARINER MOS1 TRANSPOSASE-LIKE PROTEIN"/>
    <property type="match status" value="1"/>
</dbReference>
<dbReference type="PANTHER" id="PTHR46060:SF2">
    <property type="entry name" value="HISTONE-LYSINE N-METHYLTRANSFERASE SETMAR"/>
    <property type="match status" value="1"/>
</dbReference>
<dbReference type="GO" id="GO:0005634">
    <property type="term" value="C:nucleus"/>
    <property type="evidence" value="ECO:0007669"/>
    <property type="project" value="TreeGrafter"/>
</dbReference>
<feature type="region of interest" description="Disordered" evidence="1">
    <location>
        <begin position="175"/>
        <end position="194"/>
    </location>
</feature>
<dbReference type="GO" id="GO:0042800">
    <property type="term" value="F:histone H3K4 methyltransferase activity"/>
    <property type="evidence" value="ECO:0007669"/>
    <property type="project" value="TreeGrafter"/>
</dbReference>
<dbReference type="InterPro" id="IPR036397">
    <property type="entry name" value="RNaseH_sf"/>
</dbReference>
<reference evidence="2 3" key="1">
    <citation type="journal article" date="2019" name="Commun. Biol.">
        <title>The bagworm genome reveals a unique fibroin gene that provides high tensile strength.</title>
        <authorList>
            <person name="Kono N."/>
            <person name="Nakamura H."/>
            <person name="Ohtoshi R."/>
            <person name="Tomita M."/>
            <person name="Numata K."/>
            <person name="Arakawa K."/>
        </authorList>
    </citation>
    <scope>NUCLEOTIDE SEQUENCE [LARGE SCALE GENOMIC DNA]</scope>
</reference>
<protein>
    <submittedName>
        <fullName evidence="2">Mariner Mos1 transposase</fullName>
    </submittedName>
</protein>
<dbReference type="Pfam" id="PF01359">
    <property type="entry name" value="Transposase_1"/>
    <property type="match status" value="1"/>
</dbReference>
<dbReference type="GO" id="GO:0006303">
    <property type="term" value="P:double-strand break repair via nonhomologous end joining"/>
    <property type="evidence" value="ECO:0007669"/>
    <property type="project" value="TreeGrafter"/>
</dbReference>
<dbReference type="GO" id="GO:0003697">
    <property type="term" value="F:single-stranded DNA binding"/>
    <property type="evidence" value="ECO:0007669"/>
    <property type="project" value="TreeGrafter"/>
</dbReference>
<feature type="compositionally biased region" description="Low complexity" evidence="1">
    <location>
        <begin position="296"/>
        <end position="320"/>
    </location>
</feature>
<sequence>MYMLCLWWDWKGNIHYEFSPPVKTINLDVYCQQLMRLKQKVKKKRSNDQRKGCVVFHHDNARPHTSLATQQILRECGWEVLVHPPYSPDSVSLKFFRLFTDITRSSHLHRIDSTFIFPLSYPVFAATHTGVTNRHNNNDGEHGGLKENVVNKVENLIAAVLPSGKDQIGGILKKPAKCESDSRTEGSVQSSSKDEIGLRTGEIFHSTFIHESVFRRDLFGNGAARGHVDLLGLATPDGAPCKQTSNQYSVIINESFNAQPNARQSLYRAQCLDWTRKRSGGKDVTCWNYTGTNTNSGPPAGAGTRRPSARARAAQSRSVR</sequence>
<dbReference type="OrthoDB" id="616263at2759"/>
<name>A0A4C1VF78_EUMVA</name>
<evidence type="ECO:0000313" key="3">
    <source>
        <dbReference type="Proteomes" id="UP000299102"/>
    </source>
</evidence>
<proteinExistence type="predicted"/>
<dbReference type="GO" id="GO:0003690">
    <property type="term" value="F:double-stranded DNA binding"/>
    <property type="evidence" value="ECO:0007669"/>
    <property type="project" value="TreeGrafter"/>
</dbReference>
<dbReference type="AlphaFoldDB" id="A0A4C1VF78"/>
<dbReference type="STRING" id="151549.A0A4C1VF78"/>